<evidence type="ECO:0000313" key="4">
    <source>
        <dbReference type="EMBL" id="CAE0622759.1"/>
    </source>
</evidence>
<feature type="compositionally biased region" description="Basic and acidic residues" evidence="3">
    <location>
        <begin position="1"/>
        <end position="17"/>
    </location>
</feature>
<evidence type="ECO:0000256" key="2">
    <source>
        <dbReference type="ARBA" id="ARBA00022803"/>
    </source>
</evidence>
<dbReference type="PANTHER" id="PTHR45831:SF2">
    <property type="entry name" value="LD24721P"/>
    <property type="match status" value="1"/>
</dbReference>
<feature type="region of interest" description="Disordered" evidence="3">
    <location>
        <begin position="1"/>
        <end position="21"/>
    </location>
</feature>
<evidence type="ECO:0000256" key="1">
    <source>
        <dbReference type="ARBA" id="ARBA00022737"/>
    </source>
</evidence>
<dbReference type="SMART" id="SM00028">
    <property type="entry name" value="TPR"/>
    <property type="match status" value="3"/>
</dbReference>
<keyword evidence="2" id="KW-0802">TPR repeat</keyword>
<sequence>MSEFTKENPGEELRQKGNEAFGKQDFGEAERLYTQAIELVPSSLSFGNRSAARLSLGKNEEALADALEALRIDSSYMKGYHRQACALKAMGNLEGVYEAYRAAFQTDSSNDWAKTQYKQAKKEYTTFLREEPVSTIEQWVKLFGMLEDPRERMMQLALFWNASSPAERQSIFHRFLAIISGAAMTDAVAKEEFTEDKMVELPMDNYEDMQKTDAWVDFYTSQDSAAKLDVFEKTWDATTDQEKNIIINDLKHFFLVPVLREKGLIG</sequence>
<accession>A0A6V1NCR2</accession>
<dbReference type="InterPro" id="IPR047150">
    <property type="entry name" value="SGT"/>
</dbReference>
<dbReference type="Gene3D" id="1.25.40.10">
    <property type="entry name" value="Tetratricopeptide repeat domain"/>
    <property type="match status" value="1"/>
</dbReference>
<dbReference type="InterPro" id="IPR011990">
    <property type="entry name" value="TPR-like_helical_dom_sf"/>
</dbReference>
<dbReference type="GO" id="GO:0006620">
    <property type="term" value="P:post-translational protein targeting to endoplasmic reticulum membrane"/>
    <property type="evidence" value="ECO:0007669"/>
    <property type="project" value="TreeGrafter"/>
</dbReference>
<dbReference type="GO" id="GO:0072380">
    <property type="term" value="C:TRC complex"/>
    <property type="evidence" value="ECO:0007669"/>
    <property type="project" value="TreeGrafter"/>
</dbReference>
<dbReference type="SUPFAM" id="SSF48452">
    <property type="entry name" value="TPR-like"/>
    <property type="match status" value="1"/>
</dbReference>
<gene>
    <name evidence="4" type="ORF">HAKA00212_LOCUS1422</name>
</gene>
<dbReference type="GO" id="GO:0016020">
    <property type="term" value="C:membrane"/>
    <property type="evidence" value="ECO:0007669"/>
    <property type="project" value="TreeGrafter"/>
</dbReference>
<dbReference type="PANTHER" id="PTHR45831">
    <property type="entry name" value="LD24721P"/>
    <property type="match status" value="1"/>
</dbReference>
<dbReference type="InterPro" id="IPR019734">
    <property type="entry name" value="TPR_rpt"/>
</dbReference>
<keyword evidence="1" id="KW-0677">Repeat</keyword>
<reference evidence="4" key="1">
    <citation type="submission" date="2021-01" db="EMBL/GenBank/DDBJ databases">
        <authorList>
            <person name="Corre E."/>
            <person name="Pelletier E."/>
            <person name="Niang G."/>
            <person name="Scheremetjew M."/>
            <person name="Finn R."/>
            <person name="Kale V."/>
            <person name="Holt S."/>
            <person name="Cochrane G."/>
            <person name="Meng A."/>
            <person name="Brown T."/>
            <person name="Cohen L."/>
        </authorList>
    </citation>
    <scope>NUCLEOTIDE SEQUENCE</scope>
    <source>
        <strain evidence="4">CCMP3107</strain>
    </source>
</reference>
<dbReference type="AlphaFoldDB" id="A0A6V1NCR2"/>
<protein>
    <submittedName>
        <fullName evidence="4">Uncharacterized protein</fullName>
    </submittedName>
</protein>
<proteinExistence type="predicted"/>
<dbReference type="GO" id="GO:0060090">
    <property type="term" value="F:molecular adaptor activity"/>
    <property type="evidence" value="ECO:0007669"/>
    <property type="project" value="TreeGrafter"/>
</dbReference>
<organism evidence="4">
    <name type="scientific">Heterosigma akashiwo</name>
    <name type="common">Chromophytic alga</name>
    <name type="synonym">Heterosigma carterae</name>
    <dbReference type="NCBI Taxonomy" id="2829"/>
    <lineage>
        <taxon>Eukaryota</taxon>
        <taxon>Sar</taxon>
        <taxon>Stramenopiles</taxon>
        <taxon>Ochrophyta</taxon>
        <taxon>Raphidophyceae</taxon>
        <taxon>Chattonellales</taxon>
        <taxon>Chattonellaceae</taxon>
        <taxon>Heterosigma</taxon>
    </lineage>
</organism>
<dbReference type="EMBL" id="HBIU01003930">
    <property type="protein sequence ID" value="CAE0622759.1"/>
    <property type="molecule type" value="Transcribed_RNA"/>
</dbReference>
<evidence type="ECO:0000256" key="3">
    <source>
        <dbReference type="SAM" id="MobiDB-lite"/>
    </source>
</evidence>
<name>A0A6V1NCR2_HETAK</name>